<dbReference type="InterPro" id="IPR002818">
    <property type="entry name" value="DJ-1/PfpI"/>
</dbReference>
<evidence type="ECO:0000313" key="6">
    <source>
        <dbReference type="Proteomes" id="UP000010820"/>
    </source>
</evidence>
<dbReference type="RefSeq" id="WP_015275094.1">
    <property type="nucleotide sequence ID" value="NC_019936.1"/>
</dbReference>
<dbReference type="Proteomes" id="UP000010820">
    <property type="component" value="Chromosome"/>
</dbReference>
<protein>
    <submittedName>
        <fullName evidence="5">Transcriptional regulator containing an amidase domain and an AraC-type DNA-binding HTH domain</fullName>
    </submittedName>
</protein>
<dbReference type="PROSITE" id="PS00041">
    <property type="entry name" value="HTH_ARAC_FAMILY_1"/>
    <property type="match status" value="1"/>
</dbReference>
<sequence>MPAAPETLEIGLLLYPGAQLAAVYGLTDLFSVANRMAAERGAAKLPTLRVTHWSLQDGTSGIQRVFDSLPGSQRSPRIIILPPCLEARPEAHVIQPFAAWLGQCHQAGVTLGSVCAGAFLLAETGLLDGRTVTTHWGLAQALRERFPNVQVDADRMIVDDGDIITAGGLMAWTDLGLALVERLLGPTIASETARYLVIDLTRQSQRYFSSFAPRLDHGDEAVLRVQRWLQSQSASAVPVAAMAAQAGMGERTFLRRFRAATGLKPTEYCQQLRVGKARELLELTNRGIEQVAWAVGYQDPGAFRKVFQRLVGLSPGDYRRRFGSGTQPSEPT</sequence>
<keyword evidence="2 5" id="KW-0238">DNA-binding</keyword>
<dbReference type="Pfam" id="PF01965">
    <property type="entry name" value="DJ-1_PfpI"/>
    <property type="match status" value="1"/>
</dbReference>
<dbReference type="GO" id="GO:0009893">
    <property type="term" value="P:positive regulation of metabolic process"/>
    <property type="evidence" value="ECO:0007669"/>
    <property type="project" value="UniProtKB-ARBA"/>
</dbReference>
<dbReference type="InterPro" id="IPR018062">
    <property type="entry name" value="HTH_AraC-typ_CS"/>
</dbReference>
<proteinExistence type="predicted"/>
<evidence type="ECO:0000256" key="1">
    <source>
        <dbReference type="ARBA" id="ARBA00023015"/>
    </source>
</evidence>
<feature type="domain" description="HTH araC/xylS-type" evidence="4">
    <location>
        <begin position="223"/>
        <end position="321"/>
    </location>
</feature>
<evidence type="ECO:0000256" key="3">
    <source>
        <dbReference type="ARBA" id="ARBA00023163"/>
    </source>
</evidence>
<dbReference type="Pfam" id="PF12833">
    <property type="entry name" value="HTH_18"/>
    <property type="match status" value="1"/>
</dbReference>
<dbReference type="KEGG" id="psh:Psest_0067"/>
<name>L0GGX5_STUST</name>
<dbReference type="InterPro" id="IPR018060">
    <property type="entry name" value="HTH_AraC"/>
</dbReference>
<dbReference type="GO" id="GO:0003700">
    <property type="term" value="F:DNA-binding transcription factor activity"/>
    <property type="evidence" value="ECO:0007669"/>
    <property type="project" value="InterPro"/>
</dbReference>
<dbReference type="PRINTS" id="PR00032">
    <property type="entry name" value="HTHARAC"/>
</dbReference>
<dbReference type="CDD" id="cd03138">
    <property type="entry name" value="GATase1_AraC_2"/>
    <property type="match status" value="1"/>
</dbReference>
<keyword evidence="1" id="KW-0805">Transcription regulation</keyword>
<dbReference type="Gene3D" id="1.10.10.60">
    <property type="entry name" value="Homeodomain-like"/>
    <property type="match status" value="2"/>
</dbReference>
<evidence type="ECO:0000259" key="4">
    <source>
        <dbReference type="PROSITE" id="PS01124"/>
    </source>
</evidence>
<dbReference type="STRING" id="644801.Psest_0067"/>
<dbReference type="SMART" id="SM00342">
    <property type="entry name" value="HTH_ARAC"/>
    <property type="match status" value="1"/>
</dbReference>
<dbReference type="PANTHER" id="PTHR43130:SF3">
    <property type="entry name" value="HTH-TYPE TRANSCRIPTIONAL REGULATOR RV1931C"/>
    <property type="match status" value="1"/>
</dbReference>
<keyword evidence="3" id="KW-0804">Transcription</keyword>
<organism evidence="5 6">
    <name type="scientific">Stutzerimonas stutzeri RCH2</name>
    <dbReference type="NCBI Taxonomy" id="644801"/>
    <lineage>
        <taxon>Bacteria</taxon>
        <taxon>Pseudomonadati</taxon>
        <taxon>Pseudomonadota</taxon>
        <taxon>Gammaproteobacteria</taxon>
        <taxon>Pseudomonadales</taxon>
        <taxon>Pseudomonadaceae</taxon>
        <taxon>Stutzerimonas</taxon>
    </lineage>
</organism>
<dbReference type="HOGENOM" id="CLU_000445_59_0_6"/>
<evidence type="ECO:0000313" key="5">
    <source>
        <dbReference type="EMBL" id="AGA84680.1"/>
    </source>
</evidence>
<dbReference type="PROSITE" id="PS01124">
    <property type="entry name" value="HTH_ARAC_FAMILY_2"/>
    <property type="match status" value="1"/>
</dbReference>
<dbReference type="GO" id="GO:0043565">
    <property type="term" value="F:sequence-specific DNA binding"/>
    <property type="evidence" value="ECO:0007669"/>
    <property type="project" value="InterPro"/>
</dbReference>
<dbReference type="SUPFAM" id="SSF52317">
    <property type="entry name" value="Class I glutamine amidotransferase-like"/>
    <property type="match status" value="1"/>
</dbReference>
<dbReference type="SUPFAM" id="SSF46689">
    <property type="entry name" value="Homeodomain-like"/>
    <property type="match status" value="2"/>
</dbReference>
<dbReference type="PATRIC" id="fig|644801.3.peg.67"/>
<dbReference type="EMBL" id="CP003071">
    <property type="protein sequence ID" value="AGA84680.1"/>
    <property type="molecule type" value="Genomic_DNA"/>
</dbReference>
<dbReference type="PANTHER" id="PTHR43130">
    <property type="entry name" value="ARAC-FAMILY TRANSCRIPTIONAL REGULATOR"/>
    <property type="match status" value="1"/>
</dbReference>
<dbReference type="Gene3D" id="3.40.50.880">
    <property type="match status" value="1"/>
</dbReference>
<evidence type="ECO:0000256" key="2">
    <source>
        <dbReference type="ARBA" id="ARBA00023125"/>
    </source>
</evidence>
<dbReference type="AlphaFoldDB" id="L0GGX5"/>
<gene>
    <name evidence="5" type="ORF">Psest_0067</name>
</gene>
<accession>L0GGX5</accession>
<dbReference type="eggNOG" id="COG4977">
    <property type="taxonomic scope" value="Bacteria"/>
</dbReference>
<reference evidence="5 6" key="1">
    <citation type="submission" date="2011-10" db="EMBL/GenBank/DDBJ databases">
        <title>Complete sequence of chromosome of Pseudomonas stutzeri RCH2.</title>
        <authorList>
            <consortium name="US DOE Joint Genome Institute"/>
            <person name="Lucas S."/>
            <person name="Han J."/>
            <person name="Lapidus A."/>
            <person name="Cheng J.-F."/>
            <person name="Goodwin L."/>
            <person name="Pitluck S."/>
            <person name="Peters L."/>
            <person name="Ovchinnikova G."/>
            <person name="Zeytun A."/>
            <person name="Lu M."/>
            <person name="Detter J.C."/>
            <person name="Han C."/>
            <person name="Tapia R."/>
            <person name="Land M."/>
            <person name="Hauser L."/>
            <person name="Kyrpides N."/>
            <person name="Ivanova N."/>
            <person name="Pagani I."/>
            <person name="Chakraborty R."/>
            <person name="Arkin A."/>
            <person name="Dehal P."/>
            <person name="Wall J."/>
            <person name="Hazen T."/>
            <person name="Woyke T."/>
        </authorList>
    </citation>
    <scope>NUCLEOTIDE SEQUENCE [LARGE SCALE GENOMIC DNA]</scope>
    <source>
        <strain evidence="5 6">RCH2</strain>
    </source>
</reference>
<dbReference type="InterPro" id="IPR009057">
    <property type="entry name" value="Homeodomain-like_sf"/>
</dbReference>
<dbReference type="InterPro" id="IPR052158">
    <property type="entry name" value="INH-QAR"/>
</dbReference>
<dbReference type="InterPro" id="IPR029062">
    <property type="entry name" value="Class_I_gatase-like"/>
</dbReference>
<dbReference type="InterPro" id="IPR020449">
    <property type="entry name" value="Tscrpt_reg_AraC-type_HTH"/>
</dbReference>